<feature type="transmembrane region" description="Helical" evidence="1">
    <location>
        <begin position="192"/>
        <end position="217"/>
    </location>
</feature>
<comment type="caution">
    <text evidence="3">The sequence shown here is derived from an EMBL/GenBank/DDBJ whole genome shotgun (WGS) entry which is preliminary data.</text>
</comment>
<evidence type="ECO:0008006" key="5">
    <source>
        <dbReference type="Google" id="ProtNLM"/>
    </source>
</evidence>
<reference evidence="3 4" key="1">
    <citation type="submission" date="2019-02" db="EMBL/GenBank/DDBJ databases">
        <title>Deep-cultivation of Planctomycetes and their phenomic and genomic characterization uncovers novel biology.</title>
        <authorList>
            <person name="Wiegand S."/>
            <person name="Jogler M."/>
            <person name="Boedeker C."/>
            <person name="Pinto D."/>
            <person name="Vollmers J."/>
            <person name="Rivas-Marin E."/>
            <person name="Kohn T."/>
            <person name="Peeters S.H."/>
            <person name="Heuer A."/>
            <person name="Rast P."/>
            <person name="Oberbeckmann S."/>
            <person name="Bunk B."/>
            <person name="Jeske O."/>
            <person name="Meyerdierks A."/>
            <person name="Storesund J.E."/>
            <person name="Kallscheuer N."/>
            <person name="Luecker S."/>
            <person name="Lage O.M."/>
            <person name="Pohl T."/>
            <person name="Merkel B.J."/>
            <person name="Hornburger P."/>
            <person name="Mueller R.-W."/>
            <person name="Bruemmer F."/>
            <person name="Labrenz M."/>
            <person name="Spormann A.M."/>
            <person name="Op Den Camp H."/>
            <person name="Overmann J."/>
            <person name="Amann R."/>
            <person name="Jetten M.S.M."/>
            <person name="Mascher T."/>
            <person name="Medema M.H."/>
            <person name="Devos D.P."/>
            <person name="Kaster A.-K."/>
            <person name="Ovreas L."/>
            <person name="Rohde M."/>
            <person name="Galperin M.Y."/>
            <person name="Jogler C."/>
        </authorList>
    </citation>
    <scope>NUCLEOTIDE SEQUENCE [LARGE SCALE GENOMIC DNA]</scope>
    <source>
        <strain evidence="3 4">Pla123a</strain>
    </source>
</reference>
<evidence type="ECO:0000313" key="4">
    <source>
        <dbReference type="Proteomes" id="UP000318478"/>
    </source>
</evidence>
<feature type="chain" id="PRO_5022837399" description="PEP-CTERM protein-sorting domain-containing protein" evidence="2">
    <location>
        <begin position="25"/>
        <end position="228"/>
    </location>
</feature>
<sequence length="228" mass="23650" precursor="true">MRNHFFLCVGGAIFALLTSTSADAMLKVDFGTPSSPVDTANGFVGVDHTGALGLNGGSVGGTIGLTFGSSNPPVNSSNKNGPDALNRDFVSTVTGSNSANDYLEIMLSGVNPGTYSFTGYFHLTDPSTGGYANASTEVRFSDSVTTSPTLADLTVIRSEGNETPAFGSFDFSTVGGNISFLVELTNPTNRSVLINGFTLAAVPEVGSFLVWSGLFGVGMVRYRGKRKA</sequence>
<keyword evidence="4" id="KW-1185">Reference proteome</keyword>
<evidence type="ECO:0000256" key="2">
    <source>
        <dbReference type="SAM" id="SignalP"/>
    </source>
</evidence>
<protein>
    <recommendedName>
        <fullName evidence="5">PEP-CTERM protein-sorting domain-containing protein</fullName>
    </recommendedName>
</protein>
<keyword evidence="1" id="KW-1133">Transmembrane helix</keyword>
<dbReference type="AlphaFoldDB" id="A0A5C5YRS9"/>
<name>A0A5C5YRS9_9BACT</name>
<evidence type="ECO:0000256" key="1">
    <source>
        <dbReference type="SAM" id="Phobius"/>
    </source>
</evidence>
<accession>A0A5C5YRS9</accession>
<keyword evidence="1" id="KW-0812">Transmembrane</keyword>
<organism evidence="3 4">
    <name type="scientific">Posidoniimonas polymericola</name>
    <dbReference type="NCBI Taxonomy" id="2528002"/>
    <lineage>
        <taxon>Bacteria</taxon>
        <taxon>Pseudomonadati</taxon>
        <taxon>Planctomycetota</taxon>
        <taxon>Planctomycetia</taxon>
        <taxon>Pirellulales</taxon>
        <taxon>Lacipirellulaceae</taxon>
        <taxon>Posidoniimonas</taxon>
    </lineage>
</organism>
<evidence type="ECO:0000313" key="3">
    <source>
        <dbReference type="EMBL" id="TWT77632.1"/>
    </source>
</evidence>
<dbReference type="EMBL" id="SJPO01000003">
    <property type="protein sequence ID" value="TWT77632.1"/>
    <property type="molecule type" value="Genomic_DNA"/>
</dbReference>
<dbReference type="Proteomes" id="UP000318478">
    <property type="component" value="Unassembled WGS sequence"/>
</dbReference>
<keyword evidence="2" id="KW-0732">Signal</keyword>
<gene>
    <name evidence="3" type="ORF">Pla123a_14280</name>
</gene>
<feature type="signal peptide" evidence="2">
    <location>
        <begin position="1"/>
        <end position="24"/>
    </location>
</feature>
<keyword evidence="1" id="KW-0472">Membrane</keyword>
<proteinExistence type="predicted"/>
<dbReference type="OrthoDB" id="9837955at2"/>